<feature type="compositionally biased region" description="Polar residues" evidence="1">
    <location>
        <begin position="55"/>
        <end position="72"/>
    </location>
</feature>
<evidence type="ECO:0000256" key="2">
    <source>
        <dbReference type="SAM" id="Phobius"/>
    </source>
</evidence>
<dbReference type="RefSeq" id="WP_133285649.1">
    <property type="nucleotide sequence ID" value="NZ_SMSI01000004.1"/>
</dbReference>
<keyword evidence="2" id="KW-0472">Membrane</keyword>
<evidence type="ECO:0000256" key="1">
    <source>
        <dbReference type="SAM" id="MobiDB-lite"/>
    </source>
</evidence>
<protein>
    <submittedName>
        <fullName evidence="4">Thermonuclease family protein</fullName>
    </submittedName>
</protein>
<accession>A0A4R5PHK0</accession>
<gene>
    <name evidence="4" type="ORF">E2A64_16665</name>
</gene>
<feature type="domain" description="TNase-like" evidence="3">
    <location>
        <begin position="83"/>
        <end position="186"/>
    </location>
</feature>
<dbReference type="SUPFAM" id="SSF50199">
    <property type="entry name" value="Staphylococcal nuclease"/>
    <property type="match status" value="1"/>
</dbReference>
<dbReference type="InterPro" id="IPR035437">
    <property type="entry name" value="SNase_OB-fold_sf"/>
</dbReference>
<name>A0A4R5PHK0_9HYPH</name>
<keyword evidence="2" id="KW-0812">Transmembrane</keyword>
<dbReference type="Pfam" id="PF00565">
    <property type="entry name" value="SNase"/>
    <property type="match status" value="1"/>
</dbReference>
<dbReference type="Gene3D" id="2.40.50.90">
    <property type="match status" value="1"/>
</dbReference>
<evidence type="ECO:0000259" key="3">
    <source>
        <dbReference type="PROSITE" id="PS50830"/>
    </source>
</evidence>
<dbReference type="OrthoDB" id="7469880at2"/>
<reference evidence="4 5" key="1">
    <citation type="journal article" date="2013" name="Int. J. Syst. Evol. Microbiol.">
        <title>Hoeflea suaedae sp. nov., an endophytic bacterium isolated from the root of the halophyte Suaeda maritima.</title>
        <authorList>
            <person name="Chung E.J."/>
            <person name="Park J.A."/>
            <person name="Pramanik P."/>
            <person name="Bibi F."/>
            <person name="Jeon C.O."/>
            <person name="Chung Y.R."/>
        </authorList>
    </citation>
    <scope>NUCLEOTIDE SEQUENCE [LARGE SCALE GENOMIC DNA]</scope>
    <source>
        <strain evidence="4 5">YC6898</strain>
    </source>
</reference>
<keyword evidence="5" id="KW-1185">Reference proteome</keyword>
<feature type="transmembrane region" description="Helical" evidence="2">
    <location>
        <begin position="21"/>
        <end position="43"/>
    </location>
</feature>
<dbReference type="AlphaFoldDB" id="A0A4R5PHK0"/>
<dbReference type="Proteomes" id="UP000295131">
    <property type="component" value="Unassembled WGS sequence"/>
</dbReference>
<dbReference type="PROSITE" id="PS50830">
    <property type="entry name" value="TNASE_3"/>
    <property type="match status" value="1"/>
</dbReference>
<evidence type="ECO:0000313" key="4">
    <source>
        <dbReference type="EMBL" id="TDH34303.1"/>
    </source>
</evidence>
<sequence length="186" mass="20418">MSVKRQHKGKVIAYRRKRRRLPFGLSALLVAGFGIGATLSHWGDDVVDPLSTSSLRVPQVSSGPASNRSGASPTFGRCHGAVRVNCVVDGDTLWMSGTKIRVADIDTPEISKPGCQAEKALGEKATRRLIQLVNAGPFELRAWPDRDTDRYGRKLRVLVRDGRSLGDVLVSEGLARTWTGRRQPWC</sequence>
<keyword evidence="2" id="KW-1133">Transmembrane helix</keyword>
<evidence type="ECO:0000313" key="5">
    <source>
        <dbReference type="Proteomes" id="UP000295131"/>
    </source>
</evidence>
<proteinExistence type="predicted"/>
<dbReference type="EMBL" id="SMSI01000004">
    <property type="protein sequence ID" value="TDH34303.1"/>
    <property type="molecule type" value="Genomic_DNA"/>
</dbReference>
<dbReference type="InterPro" id="IPR016071">
    <property type="entry name" value="Staphylococal_nuclease_OB-fold"/>
</dbReference>
<comment type="caution">
    <text evidence="4">The sequence shown here is derived from an EMBL/GenBank/DDBJ whole genome shotgun (WGS) entry which is preliminary data.</text>
</comment>
<feature type="region of interest" description="Disordered" evidence="1">
    <location>
        <begin position="55"/>
        <end position="74"/>
    </location>
</feature>
<organism evidence="4 5">
    <name type="scientific">Pseudohoeflea suaedae</name>
    <dbReference type="NCBI Taxonomy" id="877384"/>
    <lineage>
        <taxon>Bacteria</taxon>
        <taxon>Pseudomonadati</taxon>
        <taxon>Pseudomonadota</taxon>
        <taxon>Alphaproteobacteria</taxon>
        <taxon>Hyphomicrobiales</taxon>
        <taxon>Rhizobiaceae</taxon>
        <taxon>Pseudohoeflea</taxon>
    </lineage>
</organism>